<evidence type="ECO:0000313" key="5">
    <source>
        <dbReference type="EMBL" id="TCL33576.1"/>
    </source>
</evidence>
<evidence type="ECO:0000256" key="2">
    <source>
        <dbReference type="ARBA" id="ARBA00022801"/>
    </source>
</evidence>
<comment type="caution">
    <text evidence="5">The sequence shown here is derived from an EMBL/GenBank/DDBJ whole genome shotgun (WGS) entry which is preliminary data.</text>
</comment>
<dbReference type="Gene3D" id="1.50.10.10">
    <property type="match status" value="1"/>
</dbReference>
<evidence type="ECO:0000256" key="4">
    <source>
        <dbReference type="SAM" id="SignalP"/>
    </source>
</evidence>
<name>A0A4R1PYT3_9FIRM</name>
<feature type="chain" id="PRO_5039209789" evidence="4">
    <location>
        <begin position="26"/>
        <end position="365"/>
    </location>
</feature>
<dbReference type="InterPro" id="IPR002037">
    <property type="entry name" value="Glyco_hydro_8"/>
</dbReference>
<keyword evidence="2 5" id="KW-0378">Hydrolase</keyword>
<organism evidence="5 6">
    <name type="scientific">Anaerospora hongkongensis</name>
    <dbReference type="NCBI Taxonomy" id="244830"/>
    <lineage>
        <taxon>Bacteria</taxon>
        <taxon>Bacillati</taxon>
        <taxon>Bacillota</taxon>
        <taxon>Negativicutes</taxon>
        <taxon>Selenomonadales</taxon>
        <taxon>Sporomusaceae</taxon>
        <taxon>Anaerospora</taxon>
    </lineage>
</organism>
<evidence type="ECO:0000256" key="1">
    <source>
        <dbReference type="ARBA" id="ARBA00009209"/>
    </source>
</evidence>
<dbReference type="GO" id="GO:0005975">
    <property type="term" value="P:carbohydrate metabolic process"/>
    <property type="evidence" value="ECO:0007669"/>
    <property type="project" value="InterPro"/>
</dbReference>
<evidence type="ECO:0000313" key="6">
    <source>
        <dbReference type="Proteomes" id="UP000295063"/>
    </source>
</evidence>
<keyword evidence="4" id="KW-0732">Signal</keyword>
<keyword evidence="3" id="KW-0326">Glycosidase</keyword>
<comment type="similarity">
    <text evidence="1">Belongs to the glycosyl hydrolase 8 (cellulase D) family.</text>
</comment>
<evidence type="ECO:0000256" key="3">
    <source>
        <dbReference type="ARBA" id="ARBA00023295"/>
    </source>
</evidence>
<reference evidence="5 6" key="1">
    <citation type="submission" date="2019-03" db="EMBL/GenBank/DDBJ databases">
        <title>Genomic Encyclopedia of Type Strains, Phase IV (KMG-IV): sequencing the most valuable type-strain genomes for metagenomic binning, comparative biology and taxonomic classification.</title>
        <authorList>
            <person name="Goeker M."/>
        </authorList>
    </citation>
    <scope>NUCLEOTIDE SEQUENCE [LARGE SCALE GENOMIC DNA]</scope>
    <source>
        <strain evidence="5 6">DSM 15969</strain>
    </source>
</reference>
<dbReference type="Proteomes" id="UP000295063">
    <property type="component" value="Unassembled WGS sequence"/>
</dbReference>
<dbReference type="OrthoDB" id="1779554at2"/>
<dbReference type="GO" id="GO:0004553">
    <property type="term" value="F:hydrolase activity, hydrolyzing O-glycosyl compounds"/>
    <property type="evidence" value="ECO:0007669"/>
    <property type="project" value="InterPro"/>
</dbReference>
<dbReference type="SUPFAM" id="SSF48208">
    <property type="entry name" value="Six-hairpin glycosidases"/>
    <property type="match status" value="1"/>
</dbReference>
<keyword evidence="6" id="KW-1185">Reference proteome</keyword>
<feature type="signal peptide" evidence="4">
    <location>
        <begin position="1"/>
        <end position="25"/>
    </location>
</feature>
<dbReference type="Pfam" id="PF01270">
    <property type="entry name" value="Glyco_hydro_8"/>
    <property type="match status" value="1"/>
</dbReference>
<accession>A0A4R1PYT3</accession>
<dbReference type="AlphaFoldDB" id="A0A4R1PYT3"/>
<dbReference type="RefSeq" id="WP_132083067.1">
    <property type="nucleotide sequence ID" value="NZ_SLUI01000017.1"/>
</dbReference>
<proteinExistence type="inferred from homology"/>
<protein>
    <submittedName>
        <fullName evidence="5">Glycosyl hydrolase family 8</fullName>
    </submittedName>
</protein>
<sequence length="365" mass="40573">MTFRYSFIICILLCTIIFPTSLLFAMPAKNTAADTEAFIKNKLTNPNGTLATYLLPAEAGNANQDIVAGRDSLSESLGFWMQYALLKNDAVLFQQCYDSLVSHYLLPNKLIAWQVPSAGQTTVTANALVDDLRIMDALFKANELWPNPNWQDTAKAISLAVDEHLLQQGLLVDFYDSRSEAASTTLTLTYLYPPPIQKAASLTYFYPVAANRSLELLRSLPGGSIFYPKTFDTITGEFHFPEKVNLLDQMLIALNRQSLGLSANGLMEFIKGEFYRSGKVMTDYDRSSHTAASPYESPALYAVIILYAAQQGDTGFALDIYRRMICFRAADGENRGGYMAGKDTHIFDNLLPLIAETTLQQKNLL</sequence>
<dbReference type="InterPro" id="IPR012341">
    <property type="entry name" value="6hp_glycosidase-like_sf"/>
</dbReference>
<dbReference type="InterPro" id="IPR008928">
    <property type="entry name" value="6-hairpin_glycosidase_sf"/>
</dbReference>
<dbReference type="EMBL" id="SLUI01000017">
    <property type="protein sequence ID" value="TCL33576.1"/>
    <property type="molecule type" value="Genomic_DNA"/>
</dbReference>
<gene>
    <name evidence="5" type="ORF">EV210_11733</name>
</gene>